<evidence type="ECO:0000256" key="5">
    <source>
        <dbReference type="SAM" id="MobiDB-lite"/>
    </source>
</evidence>
<feature type="domain" description="EF-hand" evidence="6">
    <location>
        <begin position="239"/>
        <end position="274"/>
    </location>
</feature>
<feature type="region of interest" description="Disordered" evidence="5">
    <location>
        <begin position="1"/>
        <end position="34"/>
    </location>
</feature>
<evidence type="ECO:0000313" key="9">
    <source>
        <dbReference type="Proteomes" id="UP000014760"/>
    </source>
</evidence>
<dbReference type="HOGENOM" id="CLU_006741_1_0_1"/>
<dbReference type="InterPro" id="IPR011992">
    <property type="entry name" value="EF-hand-dom_pair"/>
</dbReference>
<protein>
    <recommendedName>
        <fullName evidence="6">EF-hand domain-containing protein</fullName>
    </recommendedName>
</protein>
<dbReference type="SMART" id="SM00320">
    <property type="entry name" value="WD40"/>
    <property type="match status" value="8"/>
</dbReference>
<dbReference type="EMBL" id="AMQN01012733">
    <property type="status" value="NOT_ANNOTATED_CDS"/>
    <property type="molecule type" value="Genomic_DNA"/>
</dbReference>
<evidence type="ECO:0000313" key="8">
    <source>
        <dbReference type="EnsemblMetazoa" id="CapteP225055"/>
    </source>
</evidence>
<dbReference type="STRING" id="283909.R7TR20"/>
<dbReference type="PROSITE" id="PS50222">
    <property type="entry name" value="EF_HAND_2"/>
    <property type="match status" value="1"/>
</dbReference>
<dbReference type="InterPro" id="IPR051242">
    <property type="entry name" value="WD-EF-hand_domain"/>
</dbReference>
<evidence type="ECO:0000313" key="7">
    <source>
        <dbReference type="EMBL" id="ELT93485.1"/>
    </source>
</evidence>
<gene>
    <name evidence="7" type="ORF">CAPTEDRAFT_225055</name>
</gene>
<dbReference type="InterPro" id="IPR018247">
    <property type="entry name" value="EF_Hand_1_Ca_BS"/>
</dbReference>
<dbReference type="Gene3D" id="1.10.238.10">
    <property type="entry name" value="EF-hand"/>
    <property type="match status" value="1"/>
</dbReference>
<feature type="repeat" description="WD" evidence="4">
    <location>
        <begin position="645"/>
        <end position="686"/>
    </location>
</feature>
<dbReference type="Gene3D" id="2.130.10.10">
    <property type="entry name" value="YVTN repeat-like/Quinoprotein amine dehydrogenase"/>
    <property type="match status" value="3"/>
</dbReference>
<dbReference type="Proteomes" id="UP000014760">
    <property type="component" value="Unassembled WGS sequence"/>
</dbReference>
<reference evidence="7 9" key="2">
    <citation type="journal article" date="2013" name="Nature">
        <title>Insights into bilaterian evolution from three spiralian genomes.</title>
        <authorList>
            <person name="Simakov O."/>
            <person name="Marletaz F."/>
            <person name="Cho S.J."/>
            <person name="Edsinger-Gonzales E."/>
            <person name="Havlak P."/>
            <person name="Hellsten U."/>
            <person name="Kuo D.H."/>
            <person name="Larsson T."/>
            <person name="Lv J."/>
            <person name="Arendt D."/>
            <person name="Savage R."/>
            <person name="Osoegawa K."/>
            <person name="de Jong P."/>
            <person name="Grimwood J."/>
            <person name="Chapman J.A."/>
            <person name="Shapiro H."/>
            <person name="Aerts A."/>
            <person name="Otillar R.P."/>
            <person name="Terry A.Y."/>
            <person name="Boore J.L."/>
            <person name="Grigoriev I.V."/>
            <person name="Lindberg D.R."/>
            <person name="Seaver E.C."/>
            <person name="Weisblat D.A."/>
            <person name="Putnam N.H."/>
            <person name="Rokhsar D.S."/>
        </authorList>
    </citation>
    <scope>NUCLEOTIDE SEQUENCE</scope>
    <source>
        <strain evidence="7 9">I ESC-2004</strain>
    </source>
</reference>
<feature type="repeat" description="WD" evidence="4">
    <location>
        <begin position="782"/>
        <end position="823"/>
    </location>
</feature>
<keyword evidence="1 4" id="KW-0853">WD repeat</keyword>
<dbReference type="AlphaFoldDB" id="R7TR20"/>
<dbReference type="OrthoDB" id="75172at2759"/>
<evidence type="ECO:0000256" key="1">
    <source>
        <dbReference type="ARBA" id="ARBA00022574"/>
    </source>
</evidence>
<dbReference type="SUPFAM" id="SSF50978">
    <property type="entry name" value="WD40 repeat-like"/>
    <property type="match status" value="2"/>
</dbReference>
<evidence type="ECO:0000256" key="2">
    <source>
        <dbReference type="ARBA" id="ARBA00022737"/>
    </source>
</evidence>
<feature type="repeat" description="WD" evidence="4">
    <location>
        <begin position="512"/>
        <end position="537"/>
    </location>
</feature>
<evidence type="ECO:0000256" key="3">
    <source>
        <dbReference type="ARBA" id="ARBA00022837"/>
    </source>
</evidence>
<accession>R7TR20</accession>
<evidence type="ECO:0000259" key="6">
    <source>
        <dbReference type="PROSITE" id="PS50222"/>
    </source>
</evidence>
<dbReference type="OMA" id="GPQRIFF"/>
<feature type="repeat" description="WD" evidence="4">
    <location>
        <begin position="689"/>
        <end position="730"/>
    </location>
</feature>
<dbReference type="EMBL" id="KB309720">
    <property type="protein sequence ID" value="ELT93485.1"/>
    <property type="molecule type" value="Genomic_DNA"/>
</dbReference>
<dbReference type="PROSITE" id="PS00018">
    <property type="entry name" value="EF_HAND_1"/>
    <property type="match status" value="1"/>
</dbReference>
<dbReference type="PROSITE" id="PS00678">
    <property type="entry name" value="WD_REPEATS_1"/>
    <property type="match status" value="2"/>
</dbReference>
<sequence>MTDAGQGKTKGIARVTSLGLIPQKSEPPTSPVKPSLELEYKLQEQNGLTPHALSKGGLRPHALSKGGLRPHALSKGGLRPLPSSCPGKKTPILLVPIPSSNYEGCSKSSRSNTECAILETCNLEGHLAVSSQVPSATTPAHTELSPVSIILGISVNGTKSEVLVARREDGLRVEERLQLPHLEQLLYWFETHEPETTLGLSANSFNNIDGQPNPGEREAGLLTKDEFKETLVKVLGSHDFDDQLDNLFTRLDTSCDGFVDWNEFCTYMLLQFRENDYMRAKKQIPFRTEAKQETTSKIVAAENPTKYISVSKEGAIIVWDTSLHFEKHYCLTEREDHSSRRRVREWVTDMVYMSNCHKLAISSSGRDIRFFDATSTQYFEEFYLYGLPNVPSSLCYWCDRENPGHESILLYGDDHGAINLLYFHRPLMQLFASPFKKEDGVQRVFFKELNLHSRWVRSQCLEDIHTESIRKLVYMPDNDCVISSSGSSKNSLVIMDIQRKKKTYVFRLNKGVDCFDYSKNANLLTTGSTDHLVRFWNPYVTSKPVAKLEGHSMSIVDIKIHETLNQVFSLSRDTILKVWDVKEHACLQTVLIKFPSSLLGRLPDFGQHVMHLQGSPSQNALLITANDYIALLKVGQSGIGSSSAPTTHMTQLCCAQYNSLFKQVVTAADDSTMAVWDVETGSKSMLFTNAHGNEEITCIAFDHTWRKLISGARNGTVKVWGIQNGHNLHCMESVSEAEVTGVVPINGKQMTLAVGWSRQIVKYHTSEHDMMNVKADVSWKGGQRHEEDILASAYSPSLGLFVTASFDGEICVWSLEKESLYCQLRNRHQIHSTQQPAPVDKVIFLHARTNDKRTEAAILVSSEAGVLRWWSVFGTTKELGFFYAPQDRADESVLALCTNHDDSLLFSGDTHGLLHVWNIEDYCKVTQPH</sequence>
<dbReference type="GO" id="GO:0005509">
    <property type="term" value="F:calcium ion binding"/>
    <property type="evidence" value="ECO:0007669"/>
    <property type="project" value="InterPro"/>
</dbReference>
<dbReference type="InterPro" id="IPR002048">
    <property type="entry name" value="EF_hand_dom"/>
</dbReference>
<dbReference type="PROSITE" id="PS50082">
    <property type="entry name" value="WD_REPEATS_2"/>
    <property type="match status" value="5"/>
</dbReference>
<keyword evidence="3" id="KW-0106">Calcium</keyword>
<dbReference type="PROSITE" id="PS50294">
    <property type="entry name" value="WD_REPEATS_REGION"/>
    <property type="match status" value="2"/>
</dbReference>
<name>R7TR20_CAPTE</name>
<dbReference type="PANTHER" id="PTHR44324">
    <property type="entry name" value="WD40 REPEAT DOMAIN 95"/>
    <property type="match status" value="1"/>
</dbReference>
<dbReference type="EnsemblMetazoa" id="CapteT225055">
    <property type="protein sequence ID" value="CapteP225055"/>
    <property type="gene ID" value="CapteG225055"/>
</dbReference>
<dbReference type="SUPFAM" id="SSF47473">
    <property type="entry name" value="EF-hand"/>
    <property type="match status" value="1"/>
</dbReference>
<reference evidence="9" key="1">
    <citation type="submission" date="2012-12" db="EMBL/GenBank/DDBJ databases">
        <authorList>
            <person name="Hellsten U."/>
            <person name="Grimwood J."/>
            <person name="Chapman J.A."/>
            <person name="Shapiro H."/>
            <person name="Aerts A."/>
            <person name="Otillar R.P."/>
            <person name="Terry A.Y."/>
            <person name="Boore J.L."/>
            <person name="Simakov O."/>
            <person name="Marletaz F."/>
            <person name="Cho S.-J."/>
            <person name="Edsinger-Gonzales E."/>
            <person name="Havlak P."/>
            <person name="Kuo D.-H."/>
            <person name="Larsson T."/>
            <person name="Lv J."/>
            <person name="Arendt D."/>
            <person name="Savage R."/>
            <person name="Osoegawa K."/>
            <person name="de Jong P."/>
            <person name="Lindberg D.R."/>
            <person name="Seaver E.C."/>
            <person name="Weisblat D.A."/>
            <person name="Putnam N.H."/>
            <person name="Grigoriev I.V."/>
            <person name="Rokhsar D.S."/>
        </authorList>
    </citation>
    <scope>NUCLEOTIDE SEQUENCE</scope>
    <source>
        <strain evidence="9">I ESC-2004</strain>
    </source>
</reference>
<evidence type="ECO:0000256" key="4">
    <source>
        <dbReference type="PROSITE-ProRule" id="PRU00221"/>
    </source>
</evidence>
<feature type="non-terminal residue" evidence="7">
    <location>
        <position position="929"/>
    </location>
</feature>
<dbReference type="PANTHER" id="PTHR44324:SF3">
    <property type="entry name" value="WD REPEAT-CONTAINING PROTEIN 49-LIKE"/>
    <property type="match status" value="1"/>
</dbReference>
<keyword evidence="2" id="KW-0677">Repeat</keyword>
<proteinExistence type="predicted"/>
<dbReference type="Pfam" id="PF00400">
    <property type="entry name" value="WD40"/>
    <property type="match status" value="4"/>
</dbReference>
<dbReference type="InterPro" id="IPR001680">
    <property type="entry name" value="WD40_rpt"/>
</dbReference>
<dbReference type="InterPro" id="IPR019775">
    <property type="entry name" value="WD40_repeat_CS"/>
</dbReference>
<keyword evidence="9" id="KW-1185">Reference proteome</keyword>
<feature type="repeat" description="WD" evidence="4">
    <location>
        <begin position="548"/>
        <end position="589"/>
    </location>
</feature>
<dbReference type="InterPro" id="IPR036322">
    <property type="entry name" value="WD40_repeat_dom_sf"/>
</dbReference>
<reference evidence="8" key="3">
    <citation type="submission" date="2015-06" db="UniProtKB">
        <authorList>
            <consortium name="EnsemblMetazoa"/>
        </authorList>
    </citation>
    <scope>IDENTIFICATION</scope>
</reference>
<dbReference type="InterPro" id="IPR015943">
    <property type="entry name" value="WD40/YVTN_repeat-like_dom_sf"/>
</dbReference>
<organism evidence="7">
    <name type="scientific">Capitella teleta</name>
    <name type="common">Polychaete worm</name>
    <dbReference type="NCBI Taxonomy" id="283909"/>
    <lineage>
        <taxon>Eukaryota</taxon>
        <taxon>Metazoa</taxon>
        <taxon>Spiralia</taxon>
        <taxon>Lophotrochozoa</taxon>
        <taxon>Annelida</taxon>
        <taxon>Polychaeta</taxon>
        <taxon>Sedentaria</taxon>
        <taxon>Scolecida</taxon>
        <taxon>Capitellidae</taxon>
        <taxon>Capitella</taxon>
    </lineage>
</organism>
<feature type="region of interest" description="Disordered" evidence="5">
    <location>
        <begin position="49"/>
        <end position="85"/>
    </location>
</feature>